<dbReference type="InterPro" id="IPR050716">
    <property type="entry name" value="MAGUK"/>
</dbReference>
<comment type="similarity">
    <text evidence="1">Belongs to the MAGUK family.</text>
</comment>
<dbReference type="Pfam" id="PF00595">
    <property type="entry name" value="PDZ"/>
    <property type="match status" value="1"/>
</dbReference>
<dbReference type="InterPro" id="IPR036892">
    <property type="entry name" value="L27_dom_sf"/>
</dbReference>
<dbReference type="EMBL" id="JACKWZ010000039">
    <property type="protein sequence ID" value="KAF9419811.1"/>
    <property type="molecule type" value="Genomic_DNA"/>
</dbReference>
<proteinExistence type="inferred from homology"/>
<dbReference type="Gene3D" id="3.40.50.300">
    <property type="entry name" value="P-loop containing nucleotide triphosphate hydrolases"/>
    <property type="match status" value="1"/>
</dbReference>
<comment type="caution">
    <text evidence="8">The sequence shown here is derived from an EMBL/GenBank/DDBJ whole genome shotgun (WGS) entry which is preliminary data.</text>
</comment>
<dbReference type="InterPro" id="IPR008144">
    <property type="entry name" value="Guanylate_kin-like_dom"/>
</dbReference>
<dbReference type="PROSITE" id="PS50002">
    <property type="entry name" value="SH3"/>
    <property type="match status" value="1"/>
</dbReference>
<dbReference type="Pfam" id="PF07653">
    <property type="entry name" value="SH3_2"/>
    <property type="match status" value="1"/>
</dbReference>
<dbReference type="Pfam" id="PF02828">
    <property type="entry name" value="L27"/>
    <property type="match status" value="2"/>
</dbReference>
<dbReference type="SMART" id="SM00569">
    <property type="entry name" value="L27"/>
    <property type="match status" value="2"/>
</dbReference>
<dbReference type="PROSITE" id="PS51022">
    <property type="entry name" value="L27"/>
    <property type="match status" value="2"/>
</dbReference>
<accession>A0A835GMB1</accession>
<evidence type="ECO:0000259" key="4">
    <source>
        <dbReference type="PROSITE" id="PS50002"/>
    </source>
</evidence>
<dbReference type="PROSITE" id="PS00856">
    <property type="entry name" value="GUANYLATE_KINASE_1"/>
    <property type="match status" value="1"/>
</dbReference>
<dbReference type="InterPro" id="IPR014775">
    <property type="entry name" value="L27_C"/>
</dbReference>
<dbReference type="Pfam" id="PF00625">
    <property type="entry name" value="Guanylate_kin"/>
    <property type="match status" value="1"/>
</dbReference>
<dbReference type="InterPro" id="IPR036034">
    <property type="entry name" value="PDZ_sf"/>
</dbReference>
<dbReference type="InterPro" id="IPR027417">
    <property type="entry name" value="P-loop_NTPase"/>
</dbReference>
<dbReference type="SUPFAM" id="SSF101288">
    <property type="entry name" value="L27 domain"/>
    <property type="match status" value="1"/>
</dbReference>
<dbReference type="Gene3D" id="1.10.287.650">
    <property type="entry name" value="L27 domain"/>
    <property type="match status" value="1"/>
</dbReference>
<dbReference type="Gene3D" id="2.30.30.40">
    <property type="entry name" value="SH3 Domains"/>
    <property type="match status" value="1"/>
</dbReference>
<dbReference type="PROSITE" id="PS50052">
    <property type="entry name" value="GUANYLATE_KINASE_2"/>
    <property type="match status" value="1"/>
</dbReference>
<protein>
    <recommendedName>
        <fullName evidence="10">MAGUK p55 subfamily member 7</fullName>
    </recommendedName>
</protein>
<evidence type="ECO:0000256" key="3">
    <source>
        <dbReference type="PROSITE-ProRule" id="PRU00192"/>
    </source>
</evidence>
<dbReference type="SUPFAM" id="SSF52540">
    <property type="entry name" value="P-loop containing nucleoside triphosphate hydrolases"/>
    <property type="match status" value="1"/>
</dbReference>
<dbReference type="CDD" id="cd06799">
    <property type="entry name" value="PDZ_MPP3-MPP4-MPP7-like"/>
    <property type="match status" value="1"/>
</dbReference>
<dbReference type="GO" id="GO:0030054">
    <property type="term" value="C:cell junction"/>
    <property type="evidence" value="ECO:0007669"/>
    <property type="project" value="UniProtKB-ARBA"/>
</dbReference>
<evidence type="ECO:0000313" key="8">
    <source>
        <dbReference type="EMBL" id="KAF9419811.1"/>
    </source>
</evidence>
<feature type="domain" description="PDZ" evidence="6">
    <location>
        <begin position="141"/>
        <end position="232"/>
    </location>
</feature>
<reference evidence="8" key="1">
    <citation type="submission" date="2020-08" db="EMBL/GenBank/DDBJ databases">
        <title>Spodoptera exigua strain:BAW_Kor-Di-RS1 Genome sequencing and assembly.</title>
        <authorList>
            <person name="Kim J."/>
            <person name="Nam H.Y."/>
            <person name="Kwon M."/>
            <person name="Choi J.H."/>
            <person name="Cho S.R."/>
            <person name="Kim G.-H."/>
        </authorList>
    </citation>
    <scope>NUCLEOTIDE SEQUENCE</scope>
    <source>
        <strain evidence="8">BAW_Kor-Di-RS1</strain>
        <tissue evidence="8">Whole-body</tissue>
    </source>
</reference>
<name>A0A835GMB1_SPOEX</name>
<evidence type="ECO:0000313" key="9">
    <source>
        <dbReference type="Proteomes" id="UP000648187"/>
    </source>
</evidence>
<dbReference type="InterPro" id="IPR001478">
    <property type="entry name" value="PDZ"/>
</dbReference>
<dbReference type="SMART" id="SM00072">
    <property type="entry name" value="GuKc"/>
    <property type="match status" value="1"/>
</dbReference>
<evidence type="ECO:0000259" key="7">
    <source>
        <dbReference type="PROSITE" id="PS51022"/>
    </source>
</evidence>
<feature type="domain" description="L27" evidence="7">
    <location>
        <begin position="66"/>
        <end position="124"/>
    </location>
</feature>
<dbReference type="SMART" id="SM00228">
    <property type="entry name" value="PDZ"/>
    <property type="match status" value="1"/>
</dbReference>
<feature type="domain" description="SH3" evidence="4">
    <location>
        <begin position="239"/>
        <end position="319"/>
    </location>
</feature>
<evidence type="ECO:0000259" key="6">
    <source>
        <dbReference type="PROSITE" id="PS50106"/>
    </source>
</evidence>
<dbReference type="InterPro" id="IPR001452">
    <property type="entry name" value="SH3_domain"/>
</dbReference>
<organism evidence="8 9">
    <name type="scientific">Spodoptera exigua</name>
    <name type="common">Beet armyworm</name>
    <name type="synonym">Noctua fulgens</name>
    <dbReference type="NCBI Taxonomy" id="7107"/>
    <lineage>
        <taxon>Eukaryota</taxon>
        <taxon>Metazoa</taxon>
        <taxon>Ecdysozoa</taxon>
        <taxon>Arthropoda</taxon>
        <taxon>Hexapoda</taxon>
        <taxon>Insecta</taxon>
        <taxon>Pterygota</taxon>
        <taxon>Neoptera</taxon>
        <taxon>Endopterygota</taxon>
        <taxon>Lepidoptera</taxon>
        <taxon>Glossata</taxon>
        <taxon>Ditrysia</taxon>
        <taxon>Noctuoidea</taxon>
        <taxon>Noctuidae</taxon>
        <taxon>Amphipyrinae</taxon>
        <taxon>Spodoptera</taxon>
    </lineage>
</organism>
<dbReference type="AlphaFoldDB" id="A0A835GMB1"/>
<dbReference type="PROSITE" id="PS50106">
    <property type="entry name" value="PDZ"/>
    <property type="match status" value="1"/>
</dbReference>
<dbReference type="InterPro" id="IPR004172">
    <property type="entry name" value="L27_dom"/>
</dbReference>
<dbReference type="Proteomes" id="UP000648187">
    <property type="component" value="Unassembled WGS sequence"/>
</dbReference>
<evidence type="ECO:0008006" key="10">
    <source>
        <dbReference type="Google" id="ProtNLM"/>
    </source>
</evidence>
<dbReference type="SUPFAM" id="SSF50156">
    <property type="entry name" value="PDZ domain-like"/>
    <property type="match status" value="1"/>
</dbReference>
<dbReference type="InterPro" id="IPR036028">
    <property type="entry name" value="SH3-like_dom_sf"/>
</dbReference>
<dbReference type="Gene3D" id="2.30.42.10">
    <property type="match status" value="1"/>
</dbReference>
<evidence type="ECO:0000259" key="5">
    <source>
        <dbReference type="PROSITE" id="PS50052"/>
    </source>
</evidence>
<gene>
    <name evidence="8" type="ORF">HW555_003810</name>
</gene>
<dbReference type="SUPFAM" id="SSF50044">
    <property type="entry name" value="SH3-domain"/>
    <property type="match status" value="1"/>
</dbReference>
<sequence>MWNIVNMDSSTEHWDPALTRLLTSLKEVQSGGEDVAFLSELLQSKQLHALVQVHNKIVAKGKDDKFYPLLSNAMQVTLEVFELLHDVVSVSKEYRELLNLLQKPHFQAILCTHDAVAQKDYYPHLPDVPPELDDEEETVKIVQLVKSDEPLGGAQSAEPIVGATIKTDEETGKIVIARVMHGGAADRSGLIHAGDEVIEVNGISVENKTPADVLSILQSSEGTITFKLVPSFGKGGSRESKVRVRALFDYNSSEDPYIPCKEAGLDFKKGDVLHIVSQDDAYWQVFTVAFVFRWQARREGDRVMRAGLIPSRALQEGRIIHERQTDPQTLDGKPALCSVSNSNSDCAPKTPCSPTPSATALLPCKSTPKVKKVIYDITENDDFDREMIPTYEEVARLYPRPGMVRPIVLVGAPGVGRNELRRRLIATDPEKYVTPIPFTSRVQKSSEQNGKDYMFVSRDKMEQDIADGKFIEHGEYKGNLYGTTAESVETIINSGRVCVLSPHWQALKMLRTPRLAALHREEELSDIVRSSNRINFLYGYMFDEEIVNEDLASALSKLLKTAWRVQSEPLWVPASWVQ</sequence>
<dbReference type="SMART" id="SM00326">
    <property type="entry name" value="SH3"/>
    <property type="match status" value="1"/>
</dbReference>
<dbReference type="CDD" id="cd00071">
    <property type="entry name" value="GMPK"/>
    <property type="match status" value="1"/>
</dbReference>
<evidence type="ECO:0000256" key="2">
    <source>
        <dbReference type="ARBA" id="ARBA00022443"/>
    </source>
</evidence>
<dbReference type="PANTHER" id="PTHR23122">
    <property type="entry name" value="MEMBRANE-ASSOCIATED GUANYLATE KINASE MAGUK"/>
    <property type="match status" value="1"/>
</dbReference>
<dbReference type="InterPro" id="IPR008145">
    <property type="entry name" value="GK/Ca_channel_bsu"/>
</dbReference>
<evidence type="ECO:0000256" key="1">
    <source>
        <dbReference type="ARBA" id="ARBA00007014"/>
    </source>
</evidence>
<dbReference type="InterPro" id="IPR020590">
    <property type="entry name" value="Guanylate_kinase_CS"/>
</dbReference>
<feature type="domain" description="L27" evidence="7">
    <location>
        <begin position="14"/>
        <end position="65"/>
    </location>
</feature>
<keyword evidence="2 3" id="KW-0728">SH3 domain</keyword>
<dbReference type="CDD" id="cd11862">
    <property type="entry name" value="SH3_MPP"/>
    <property type="match status" value="1"/>
</dbReference>
<keyword evidence="9" id="KW-1185">Reference proteome</keyword>
<feature type="domain" description="Guanylate kinase-like" evidence="5">
    <location>
        <begin position="404"/>
        <end position="563"/>
    </location>
</feature>